<evidence type="ECO:0000313" key="2">
    <source>
        <dbReference type="EMBL" id="MEL1254347.1"/>
    </source>
</evidence>
<keyword evidence="1" id="KW-0812">Transmembrane</keyword>
<evidence type="ECO:0000313" key="3">
    <source>
        <dbReference type="Proteomes" id="UP001485226"/>
    </source>
</evidence>
<feature type="transmembrane region" description="Helical" evidence="1">
    <location>
        <begin position="35"/>
        <end position="59"/>
    </location>
</feature>
<feature type="transmembrane region" description="Helical" evidence="1">
    <location>
        <begin position="6"/>
        <end position="23"/>
    </location>
</feature>
<reference evidence="2 3" key="1">
    <citation type="submission" date="2024-04" db="EMBL/GenBank/DDBJ databases">
        <title>Flavobacterium sp. DGU38 16S ribosomal RNA gene Genome sequencing and assembly.</title>
        <authorList>
            <person name="Park S."/>
        </authorList>
    </citation>
    <scope>NUCLEOTIDE SEQUENCE [LARGE SCALE GENOMIC DNA]</scope>
    <source>
        <strain evidence="2 3">DGU38</strain>
    </source>
</reference>
<organism evidence="2 3">
    <name type="scientific">Flavobacterium calami</name>
    <dbReference type="NCBI Taxonomy" id="3139144"/>
    <lineage>
        <taxon>Bacteria</taxon>
        <taxon>Pseudomonadati</taxon>
        <taxon>Bacteroidota</taxon>
        <taxon>Flavobacteriia</taxon>
        <taxon>Flavobacteriales</taxon>
        <taxon>Flavobacteriaceae</taxon>
        <taxon>Flavobacterium</taxon>
    </lineage>
</organism>
<dbReference type="EMBL" id="JBBYHS010000010">
    <property type="protein sequence ID" value="MEL1254347.1"/>
    <property type="molecule type" value="Genomic_DNA"/>
</dbReference>
<dbReference type="RefSeq" id="WP_341692590.1">
    <property type="nucleotide sequence ID" value="NZ_JBBYHS010000010.1"/>
</dbReference>
<proteinExistence type="predicted"/>
<feature type="transmembrane region" description="Helical" evidence="1">
    <location>
        <begin position="79"/>
        <end position="101"/>
    </location>
</feature>
<comment type="caution">
    <text evidence="2">The sequence shown here is derived from an EMBL/GenBank/DDBJ whole genome shotgun (WGS) entry which is preliminary data.</text>
</comment>
<sequence length="116" mass="13910">MNFSLIILRIVFVIIIALPNYLFYKKLRNIKKRHFKYQLIFFFVSLIISFLVLLSLAILKEIISDLLNIRIKENITYMVFFTIVLLPMSVLANMFFLNFYLRKINKINEIELIGKE</sequence>
<gene>
    <name evidence="2" type="ORF">AAEO57_11210</name>
</gene>
<evidence type="ECO:0000256" key="1">
    <source>
        <dbReference type="SAM" id="Phobius"/>
    </source>
</evidence>
<keyword evidence="1" id="KW-1133">Transmembrane helix</keyword>
<dbReference type="Proteomes" id="UP001485226">
    <property type="component" value="Unassembled WGS sequence"/>
</dbReference>
<keyword evidence="3" id="KW-1185">Reference proteome</keyword>
<protein>
    <submittedName>
        <fullName evidence="2">Uncharacterized protein</fullName>
    </submittedName>
</protein>
<keyword evidence="1" id="KW-0472">Membrane</keyword>
<name>A0ABU9IRR1_9FLAO</name>
<accession>A0ABU9IRR1</accession>